<protein>
    <submittedName>
        <fullName evidence="1">Uncharacterized protein</fullName>
    </submittedName>
</protein>
<evidence type="ECO:0000313" key="2">
    <source>
        <dbReference type="Proteomes" id="UP000604001"/>
    </source>
</evidence>
<accession>A0ABR6UAY4</accession>
<proteinExistence type="predicted"/>
<gene>
    <name evidence="1" type="ORF">H7344_14630</name>
</gene>
<dbReference type="Pfam" id="PF19381">
    <property type="entry name" value="DUF5956"/>
    <property type="match status" value="1"/>
</dbReference>
<sequence length="169" mass="18317">MGAPDWTSGDDEPYPAPRVAIGGVLSDDPLALPEVQEAGLAGFEPAPDAPLWCFLPVIWPCSARAWVRDRRIRQTVEFNGRDEAASPWAAADYFEVEQDHNHVLAECGLPPRPAGRLWLLRPPVIASSLDAVLDDLLQHARTSGLPAVATAELVDATKQRLDEMFANGG</sequence>
<dbReference type="InterPro" id="IPR046000">
    <property type="entry name" value="DUF5956"/>
</dbReference>
<reference evidence="1 2" key="1">
    <citation type="submission" date="2020-08" db="EMBL/GenBank/DDBJ databases">
        <title>novel species in genus Nocardioides.</title>
        <authorList>
            <person name="Zhang G."/>
        </authorList>
    </citation>
    <scope>NUCLEOTIDE SEQUENCE [LARGE SCALE GENOMIC DNA]</scope>
    <source>
        <strain evidence="1 2">SC8A-24</strain>
    </source>
</reference>
<dbReference type="RefSeq" id="WP_186346737.1">
    <property type="nucleotide sequence ID" value="NZ_BMMR01000006.1"/>
</dbReference>
<keyword evidence="2" id="KW-1185">Reference proteome</keyword>
<name>A0ABR6UAY4_9ACTN</name>
<dbReference type="Proteomes" id="UP000604001">
    <property type="component" value="Unassembled WGS sequence"/>
</dbReference>
<comment type="caution">
    <text evidence="1">The sequence shown here is derived from an EMBL/GenBank/DDBJ whole genome shotgun (WGS) entry which is preliminary data.</text>
</comment>
<evidence type="ECO:0000313" key="1">
    <source>
        <dbReference type="EMBL" id="MBC2961535.1"/>
    </source>
</evidence>
<organism evidence="1 2">
    <name type="scientific">Nocardioides deserti</name>
    <dbReference type="NCBI Taxonomy" id="1588644"/>
    <lineage>
        <taxon>Bacteria</taxon>
        <taxon>Bacillati</taxon>
        <taxon>Actinomycetota</taxon>
        <taxon>Actinomycetes</taxon>
        <taxon>Propionibacteriales</taxon>
        <taxon>Nocardioidaceae</taxon>
        <taxon>Nocardioides</taxon>
    </lineage>
</organism>
<dbReference type="EMBL" id="JACMYC010000008">
    <property type="protein sequence ID" value="MBC2961535.1"/>
    <property type="molecule type" value="Genomic_DNA"/>
</dbReference>